<sequence length="147" mass="16717">MYFHTGNCEYILFEALYTTKVGHIVAASIVMFCLAMLYEGLKYGREVLVQKTLSQNKYITTTLPAANSQENMIIQTRQAVAAQMLSCGHFIQTLLHMLQVFISYCLMLVFMTYNVWLCLAIILGAGAGYFIFGWRRAVIVDVNEHCH</sequence>
<name>V4CPY9_LOTGI</name>
<dbReference type="EMBL" id="KB199728">
    <property type="protein sequence ID" value="ESP04505.1"/>
    <property type="molecule type" value="Genomic_DNA"/>
</dbReference>
<dbReference type="AlphaFoldDB" id="V4CPY9"/>
<dbReference type="HOGENOM" id="CLU_079690_2_0_1"/>
<comment type="similarity">
    <text evidence="4">Belongs to the copper transporter (Ctr) (TC 1.A.56) family. SLC31A subfamily.</text>
</comment>
<keyword evidence="6" id="KW-1185">Reference proteome</keyword>
<dbReference type="KEGG" id="lgi:LOTGIDRAFT_136112"/>
<keyword evidence="4" id="KW-0187">Copper transport</keyword>
<comment type="subcellular location">
    <subcellularLocation>
        <location evidence="4">Membrane</location>
        <topology evidence="4">Multi-pass membrane protein</topology>
    </subcellularLocation>
</comment>
<dbReference type="RefSeq" id="XP_009044836.1">
    <property type="nucleotide sequence ID" value="XM_009046588.1"/>
</dbReference>
<keyword evidence="1 4" id="KW-0812">Transmembrane</keyword>
<dbReference type="GO" id="GO:0016020">
    <property type="term" value="C:membrane"/>
    <property type="evidence" value="ECO:0007669"/>
    <property type="project" value="UniProtKB-SubCell"/>
</dbReference>
<accession>V4CPY9</accession>
<dbReference type="STRING" id="225164.V4CPY9"/>
<feature type="transmembrane region" description="Helical" evidence="4">
    <location>
        <begin position="101"/>
        <end position="132"/>
    </location>
</feature>
<evidence type="ECO:0000256" key="2">
    <source>
        <dbReference type="ARBA" id="ARBA00022989"/>
    </source>
</evidence>
<reference evidence="5 6" key="1">
    <citation type="journal article" date="2013" name="Nature">
        <title>Insights into bilaterian evolution from three spiralian genomes.</title>
        <authorList>
            <person name="Simakov O."/>
            <person name="Marletaz F."/>
            <person name="Cho S.J."/>
            <person name="Edsinger-Gonzales E."/>
            <person name="Havlak P."/>
            <person name="Hellsten U."/>
            <person name="Kuo D.H."/>
            <person name="Larsson T."/>
            <person name="Lv J."/>
            <person name="Arendt D."/>
            <person name="Savage R."/>
            <person name="Osoegawa K."/>
            <person name="de Jong P."/>
            <person name="Grimwood J."/>
            <person name="Chapman J.A."/>
            <person name="Shapiro H."/>
            <person name="Aerts A."/>
            <person name="Otillar R.P."/>
            <person name="Terry A.Y."/>
            <person name="Boore J.L."/>
            <person name="Grigoriev I.V."/>
            <person name="Lindberg D.R."/>
            <person name="Seaver E.C."/>
            <person name="Weisblat D.A."/>
            <person name="Putnam N.H."/>
            <person name="Rokhsar D.S."/>
        </authorList>
    </citation>
    <scope>NUCLEOTIDE SEQUENCE [LARGE SCALE GENOMIC DNA]</scope>
</reference>
<dbReference type="GeneID" id="20233760"/>
<gene>
    <name evidence="5" type="ORF">LOTGIDRAFT_136112</name>
</gene>
<keyword evidence="4" id="KW-0813">Transport</keyword>
<dbReference type="CTD" id="20233760"/>
<keyword evidence="4" id="KW-0406">Ion transport</keyword>
<evidence type="ECO:0000313" key="5">
    <source>
        <dbReference type="EMBL" id="ESP04505.1"/>
    </source>
</evidence>
<dbReference type="GO" id="GO:0005375">
    <property type="term" value="F:copper ion transmembrane transporter activity"/>
    <property type="evidence" value="ECO:0007669"/>
    <property type="project" value="UniProtKB-UniRule"/>
</dbReference>
<dbReference type="PANTHER" id="PTHR12483:SF115">
    <property type="entry name" value="COPPER TRANSPORT PROTEIN"/>
    <property type="match status" value="1"/>
</dbReference>
<dbReference type="InterPro" id="IPR007274">
    <property type="entry name" value="Cop_transporter"/>
</dbReference>
<dbReference type="Proteomes" id="UP000030746">
    <property type="component" value="Unassembled WGS sequence"/>
</dbReference>
<keyword evidence="4" id="KW-0186">Copper</keyword>
<dbReference type="Pfam" id="PF04145">
    <property type="entry name" value="Ctr"/>
    <property type="match status" value="1"/>
</dbReference>
<dbReference type="OrthoDB" id="161814at2759"/>
<dbReference type="OMA" id="AKTVACH"/>
<evidence type="ECO:0000256" key="3">
    <source>
        <dbReference type="ARBA" id="ARBA00023136"/>
    </source>
</evidence>
<dbReference type="PANTHER" id="PTHR12483">
    <property type="entry name" value="SOLUTE CARRIER FAMILY 31 COPPER TRANSPORTERS"/>
    <property type="match status" value="1"/>
</dbReference>
<keyword evidence="2 4" id="KW-1133">Transmembrane helix</keyword>
<proteinExistence type="inferred from homology"/>
<evidence type="ECO:0000313" key="6">
    <source>
        <dbReference type="Proteomes" id="UP000030746"/>
    </source>
</evidence>
<feature type="transmembrane region" description="Helical" evidence="4">
    <location>
        <begin position="21"/>
        <end position="41"/>
    </location>
</feature>
<evidence type="ECO:0000256" key="1">
    <source>
        <dbReference type="ARBA" id="ARBA00022692"/>
    </source>
</evidence>
<organism evidence="5 6">
    <name type="scientific">Lottia gigantea</name>
    <name type="common">Giant owl limpet</name>
    <dbReference type="NCBI Taxonomy" id="225164"/>
    <lineage>
        <taxon>Eukaryota</taxon>
        <taxon>Metazoa</taxon>
        <taxon>Spiralia</taxon>
        <taxon>Lophotrochozoa</taxon>
        <taxon>Mollusca</taxon>
        <taxon>Gastropoda</taxon>
        <taxon>Patellogastropoda</taxon>
        <taxon>Lottioidea</taxon>
        <taxon>Lottiidae</taxon>
        <taxon>Lottia</taxon>
    </lineage>
</organism>
<keyword evidence="3 4" id="KW-0472">Membrane</keyword>
<protein>
    <recommendedName>
        <fullName evidence="4">Copper transport protein</fullName>
    </recommendedName>
</protein>
<evidence type="ECO:0000256" key="4">
    <source>
        <dbReference type="RuleBase" id="RU367022"/>
    </source>
</evidence>